<reference evidence="2 3" key="1">
    <citation type="journal article" date="2024" name="Commun. Biol.">
        <title>Comparative genomic analysis of thermophilic fungi reveals convergent evolutionary adaptations and gene losses.</title>
        <authorList>
            <person name="Steindorff A.S."/>
            <person name="Aguilar-Pontes M.V."/>
            <person name="Robinson A.J."/>
            <person name="Andreopoulos B."/>
            <person name="LaButti K."/>
            <person name="Kuo A."/>
            <person name="Mondo S."/>
            <person name="Riley R."/>
            <person name="Otillar R."/>
            <person name="Haridas S."/>
            <person name="Lipzen A."/>
            <person name="Grimwood J."/>
            <person name="Schmutz J."/>
            <person name="Clum A."/>
            <person name="Reid I.D."/>
            <person name="Moisan M.C."/>
            <person name="Butler G."/>
            <person name="Nguyen T.T.M."/>
            <person name="Dewar K."/>
            <person name="Conant G."/>
            <person name="Drula E."/>
            <person name="Henrissat B."/>
            <person name="Hansel C."/>
            <person name="Singer S."/>
            <person name="Hutchinson M.I."/>
            <person name="de Vries R.P."/>
            <person name="Natvig D.O."/>
            <person name="Powell A.J."/>
            <person name="Tsang A."/>
            <person name="Grigoriev I.V."/>
        </authorList>
    </citation>
    <scope>NUCLEOTIDE SEQUENCE [LARGE SCALE GENOMIC DNA]</scope>
    <source>
        <strain evidence="2 3">CBS 494.80</strain>
    </source>
</reference>
<feature type="compositionally biased region" description="Acidic residues" evidence="1">
    <location>
        <begin position="318"/>
        <end position="328"/>
    </location>
</feature>
<dbReference type="EMBL" id="JAZHXI010000001">
    <property type="protein sequence ID" value="KAL2075334.1"/>
    <property type="molecule type" value="Genomic_DNA"/>
</dbReference>
<accession>A0ABR4D1X5</accession>
<organism evidence="2 3">
    <name type="scientific">Oculimacula yallundae</name>
    <dbReference type="NCBI Taxonomy" id="86028"/>
    <lineage>
        <taxon>Eukaryota</taxon>
        <taxon>Fungi</taxon>
        <taxon>Dikarya</taxon>
        <taxon>Ascomycota</taxon>
        <taxon>Pezizomycotina</taxon>
        <taxon>Leotiomycetes</taxon>
        <taxon>Helotiales</taxon>
        <taxon>Ploettnerulaceae</taxon>
        <taxon>Oculimacula</taxon>
    </lineage>
</organism>
<evidence type="ECO:0000313" key="2">
    <source>
        <dbReference type="EMBL" id="KAL2075334.1"/>
    </source>
</evidence>
<evidence type="ECO:0000313" key="3">
    <source>
        <dbReference type="Proteomes" id="UP001595075"/>
    </source>
</evidence>
<name>A0ABR4D1X5_9HELO</name>
<evidence type="ECO:0000256" key="1">
    <source>
        <dbReference type="SAM" id="MobiDB-lite"/>
    </source>
</evidence>
<keyword evidence="3" id="KW-1185">Reference proteome</keyword>
<proteinExistence type="predicted"/>
<comment type="caution">
    <text evidence="2">The sequence shown here is derived from an EMBL/GenBank/DDBJ whole genome shotgun (WGS) entry which is preliminary data.</text>
</comment>
<sequence length="328" mass="37790">MSSTMGPTNVDEAWLRTFLDDLKDQHLQYTLADYRRATDICKTSNVDPAAQISVWFSLWLGSQNLLDIAAAEATLRQVLYIADALTHAKASELLRIMVTEAESGNHDPAISKAFKCYPPVPVMSTRQNSILIFFQRSVPVEEYERWGFSITFQSIYGDPMEYYSDFYRLMTTPFDHRLLPNLKGFESLGDKETSRYLWFCGMCDNMTRNQNLPMMNRRQMEAAWVWVAFDLYEKDDTAVDAQLKKVVSRRFHPKAKVEEYWEDKRAKLGWTTSEIEVLDDGCEEDPKHEEIAEEDPEQDDDLDMDSGPTDQPSPGLDEALEDLEIEDA</sequence>
<gene>
    <name evidence="2" type="ORF">VTL71DRAFT_277</name>
</gene>
<protein>
    <submittedName>
        <fullName evidence="2">Uncharacterized protein</fullName>
    </submittedName>
</protein>
<dbReference type="Proteomes" id="UP001595075">
    <property type="component" value="Unassembled WGS sequence"/>
</dbReference>
<feature type="region of interest" description="Disordered" evidence="1">
    <location>
        <begin position="275"/>
        <end position="328"/>
    </location>
</feature>
<feature type="compositionally biased region" description="Acidic residues" evidence="1">
    <location>
        <begin position="291"/>
        <end position="304"/>
    </location>
</feature>